<organism evidence="1 2">
    <name type="scientific">Edhazardia aedis (strain USNM 41457)</name>
    <name type="common">Microsporidian parasite</name>
    <dbReference type="NCBI Taxonomy" id="1003232"/>
    <lineage>
        <taxon>Eukaryota</taxon>
        <taxon>Fungi</taxon>
        <taxon>Fungi incertae sedis</taxon>
        <taxon>Microsporidia</taxon>
        <taxon>Edhazardia</taxon>
    </lineage>
</organism>
<sequence>MKSFKIPEIYFDNYDVDFSLKSVVKNYFLTFLNLNFRNINAPLLRLHEIRTLFKSENVYYLLQNKIQATIDLILGPNIDRLNEKIIEIEKLLQFKEENTKLKIKKIRELFVDVFFFISNRDKKLYCRKEFILLCCLRNDFSNILTLLNCKCDQIAEDLWCESKQNKQKKVTSDLDKSSMHDVLGDNNFEEFLIEMRKNHFERINKISTEFSTIFRKFLEKYVNILNILSMYLKERKKSKDIFHLFLTFNKNTINPFDIDLNLSFDELDDIIRCIPLSKDYEINMLCFSEHMSVIKKIKCIAGPSTLDLDRFLSYIFCNKLDDNTLCLFYRSIRKLNDDFSNYTLISNADVTKRNEKNVTKIYREYHTMNQIVFNCIGVHSFVFSILNQTRNLLENNYLRNYDSCYLSFIIRSEISYSSNNVDIYYTKTYDDYFDRGIISKTSGESSSWQEINQTITLEMFSDLFVYYKNLMLLID</sequence>
<protein>
    <submittedName>
        <fullName evidence="1">Uncharacterized protein</fullName>
    </submittedName>
</protein>
<evidence type="ECO:0000313" key="1">
    <source>
        <dbReference type="EMBL" id="EJW03362.1"/>
    </source>
</evidence>
<name>J9DPS2_EDHAE</name>
<comment type="caution">
    <text evidence="1">The sequence shown here is derived from an EMBL/GenBank/DDBJ whole genome shotgun (WGS) entry which is preliminary data.</text>
</comment>
<keyword evidence="2" id="KW-1185">Reference proteome</keyword>
<accession>J9DPS2</accession>
<dbReference type="InParanoid" id="J9DPS2"/>
<proteinExistence type="predicted"/>
<dbReference type="AlphaFoldDB" id="J9DPS2"/>
<dbReference type="Proteomes" id="UP000003163">
    <property type="component" value="Unassembled WGS sequence"/>
</dbReference>
<reference evidence="1 2" key="1">
    <citation type="submission" date="2011-08" db="EMBL/GenBank/DDBJ databases">
        <authorList>
            <person name="Liu Z.J."/>
            <person name="Shi F.L."/>
            <person name="Lu J.Q."/>
            <person name="Li M."/>
            <person name="Wang Z.L."/>
        </authorList>
    </citation>
    <scope>NUCLEOTIDE SEQUENCE [LARGE SCALE GENOMIC DNA]</scope>
    <source>
        <strain evidence="1 2">USNM 41457</strain>
    </source>
</reference>
<evidence type="ECO:0000313" key="2">
    <source>
        <dbReference type="Proteomes" id="UP000003163"/>
    </source>
</evidence>
<dbReference type="VEuPathDB" id="MicrosporidiaDB:EDEG_02294"/>
<dbReference type="EMBL" id="AFBI03000039">
    <property type="protein sequence ID" value="EJW03362.1"/>
    <property type="molecule type" value="Genomic_DNA"/>
</dbReference>
<reference evidence="2" key="2">
    <citation type="submission" date="2015-07" db="EMBL/GenBank/DDBJ databases">
        <title>Contrasting host-pathogen interactions and genome evolution in two generalist and specialist microsporidian pathogens of mosquitoes.</title>
        <authorList>
            <consortium name="The Broad Institute Genomics Platform"/>
            <consortium name="The Broad Institute Genome Sequencing Center for Infectious Disease"/>
            <person name="Cuomo C.A."/>
            <person name="Sanscrainte N.D."/>
            <person name="Goldberg J.M."/>
            <person name="Heiman D."/>
            <person name="Young S."/>
            <person name="Zeng Q."/>
            <person name="Becnel J.J."/>
            <person name="Birren B.W."/>
        </authorList>
    </citation>
    <scope>NUCLEOTIDE SEQUENCE [LARGE SCALE GENOMIC DNA]</scope>
    <source>
        <strain evidence="2">USNM 41457</strain>
    </source>
</reference>
<dbReference type="HOGENOM" id="CLU_574947_0_0_1"/>
<gene>
    <name evidence="1" type="ORF">EDEG_02294</name>
</gene>